<reference evidence="2" key="1">
    <citation type="journal article" date="2022" name="Int. J. Mol. Sci.">
        <title>Draft Genome of Tanacetum Coccineum: Genomic Comparison of Closely Related Tanacetum-Family Plants.</title>
        <authorList>
            <person name="Yamashiro T."/>
            <person name="Shiraishi A."/>
            <person name="Nakayama K."/>
            <person name="Satake H."/>
        </authorList>
    </citation>
    <scope>NUCLEOTIDE SEQUENCE</scope>
</reference>
<accession>A0ABQ5A7A3</accession>
<protein>
    <submittedName>
        <fullName evidence="2">Uncharacterized protein</fullName>
    </submittedName>
</protein>
<evidence type="ECO:0000256" key="1">
    <source>
        <dbReference type="SAM" id="MobiDB-lite"/>
    </source>
</evidence>
<evidence type="ECO:0000313" key="2">
    <source>
        <dbReference type="EMBL" id="GJS97501.1"/>
    </source>
</evidence>
<feature type="compositionally biased region" description="Acidic residues" evidence="1">
    <location>
        <begin position="54"/>
        <end position="69"/>
    </location>
</feature>
<reference evidence="2" key="2">
    <citation type="submission" date="2022-01" db="EMBL/GenBank/DDBJ databases">
        <authorList>
            <person name="Yamashiro T."/>
            <person name="Shiraishi A."/>
            <person name="Satake H."/>
            <person name="Nakayama K."/>
        </authorList>
    </citation>
    <scope>NUCLEOTIDE SEQUENCE</scope>
</reference>
<feature type="region of interest" description="Disordered" evidence="1">
    <location>
        <begin position="34"/>
        <end position="69"/>
    </location>
</feature>
<dbReference type="Proteomes" id="UP001151760">
    <property type="component" value="Unassembled WGS sequence"/>
</dbReference>
<organism evidence="2 3">
    <name type="scientific">Tanacetum coccineum</name>
    <dbReference type="NCBI Taxonomy" id="301880"/>
    <lineage>
        <taxon>Eukaryota</taxon>
        <taxon>Viridiplantae</taxon>
        <taxon>Streptophyta</taxon>
        <taxon>Embryophyta</taxon>
        <taxon>Tracheophyta</taxon>
        <taxon>Spermatophyta</taxon>
        <taxon>Magnoliopsida</taxon>
        <taxon>eudicotyledons</taxon>
        <taxon>Gunneridae</taxon>
        <taxon>Pentapetalae</taxon>
        <taxon>asterids</taxon>
        <taxon>campanulids</taxon>
        <taxon>Asterales</taxon>
        <taxon>Asteraceae</taxon>
        <taxon>Asteroideae</taxon>
        <taxon>Anthemideae</taxon>
        <taxon>Anthemidinae</taxon>
        <taxon>Tanacetum</taxon>
    </lineage>
</organism>
<proteinExistence type="predicted"/>
<sequence length="69" mass="7888">MKATMAWRCRACDDFGERLLIIMVNVIPPDHVDDVPVVEPNQHDDVPDVPDPVLVDEGEDPEEEEFEEE</sequence>
<dbReference type="EMBL" id="BQNB010011967">
    <property type="protein sequence ID" value="GJS97501.1"/>
    <property type="molecule type" value="Genomic_DNA"/>
</dbReference>
<name>A0ABQ5A7A3_9ASTR</name>
<comment type="caution">
    <text evidence="2">The sequence shown here is derived from an EMBL/GenBank/DDBJ whole genome shotgun (WGS) entry which is preliminary data.</text>
</comment>
<keyword evidence="3" id="KW-1185">Reference proteome</keyword>
<gene>
    <name evidence="2" type="ORF">Tco_0804469</name>
</gene>
<evidence type="ECO:0000313" key="3">
    <source>
        <dbReference type="Proteomes" id="UP001151760"/>
    </source>
</evidence>